<keyword evidence="1" id="KW-1133">Transmembrane helix</keyword>
<proteinExistence type="predicted"/>
<dbReference type="EMBL" id="CP012678">
    <property type="protein sequence ID" value="ALF59307.1"/>
    <property type="molecule type" value="Genomic_DNA"/>
</dbReference>
<dbReference type="Proteomes" id="UP000059847">
    <property type="component" value="Chromosome"/>
</dbReference>
<dbReference type="STRING" id="45610.AOC03_03950"/>
<feature type="transmembrane region" description="Helical" evidence="1">
    <location>
        <begin position="6"/>
        <end position="25"/>
    </location>
</feature>
<evidence type="ECO:0000313" key="3">
    <source>
        <dbReference type="Proteomes" id="UP000059847"/>
    </source>
</evidence>
<organism evidence="2 3">
    <name type="scientific">Psychrobacter urativorans</name>
    <dbReference type="NCBI Taxonomy" id="45610"/>
    <lineage>
        <taxon>Bacteria</taxon>
        <taxon>Pseudomonadati</taxon>
        <taxon>Pseudomonadota</taxon>
        <taxon>Gammaproteobacteria</taxon>
        <taxon>Moraxellales</taxon>
        <taxon>Moraxellaceae</taxon>
        <taxon>Psychrobacter</taxon>
    </lineage>
</organism>
<name>A0A0M3V8Q4_9GAMM</name>
<sequence length="78" mass="9134">MSTIIIWVVGAGLLIINIMLRTRMLRLEAALKQVRSAEYMTYLRQLPEQNDKIAAIKALRKQYFELSLLDANKLWQQK</sequence>
<dbReference type="AlphaFoldDB" id="A0A0M3V8Q4"/>
<gene>
    <name evidence="2" type="ORF">AOC03_03950</name>
</gene>
<dbReference type="OrthoDB" id="6660119at2"/>
<keyword evidence="1" id="KW-0812">Transmembrane</keyword>
<protein>
    <submittedName>
        <fullName evidence="2">Uncharacterized protein</fullName>
    </submittedName>
</protein>
<dbReference type="RefSeq" id="WP_062533693.1">
    <property type="nucleotide sequence ID" value="NZ_CP012678.1"/>
</dbReference>
<evidence type="ECO:0000313" key="2">
    <source>
        <dbReference type="EMBL" id="ALF59307.1"/>
    </source>
</evidence>
<evidence type="ECO:0000256" key="1">
    <source>
        <dbReference type="SAM" id="Phobius"/>
    </source>
</evidence>
<keyword evidence="1" id="KW-0472">Membrane</keyword>
<keyword evidence="3" id="KW-1185">Reference proteome</keyword>
<dbReference type="KEGG" id="pur:AOC03_03950"/>
<accession>A0A0M3V8Q4</accession>
<reference evidence="2 3" key="1">
    <citation type="submission" date="2015-09" db="EMBL/GenBank/DDBJ databases">
        <title>Complete genome of Psychrobacter urativorans R10.10B.</title>
        <authorList>
            <person name="See-Too W.S."/>
            <person name="Chan K.G."/>
        </authorList>
    </citation>
    <scope>NUCLEOTIDE SEQUENCE [LARGE SCALE GENOMIC DNA]</scope>
    <source>
        <strain evidence="2 3">R10.10B</strain>
    </source>
</reference>